<keyword evidence="1" id="KW-1133">Transmembrane helix</keyword>
<dbReference type="EMBL" id="BJLF01000002">
    <property type="protein sequence ID" value="GEA49811.1"/>
    <property type="molecule type" value="Genomic_DNA"/>
</dbReference>
<evidence type="ECO:0000256" key="1">
    <source>
        <dbReference type="SAM" id="Phobius"/>
    </source>
</evidence>
<proteinExistence type="predicted"/>
<dbReference type="RefSeq" id="WP_141344151.1">
    <property type="nucleotide sequence ID" value="NZ_BJLF01000002.1"/>
</dbReference>
<dbReference type="AlphaFoldDB" id="A0A4Y3HS97"/>
<dbReference type="Proteomes" id="UP000318717">
    <property type="component" value="Unassembled WGS sequence"/>
</dbReference>
<evidence type="ECO:0000313" key="2">
    <source>
        <dbReference type="EMBL" id="GEA49811.1"/>
    </source>
</evidence>
<dbReference type="PIRSF" id="PIRSF011443">
    <property type="entry name" value="YgjV"/>
    <property type="match status" value="1"/>
</dbReference>
<comment type="caution">
    <text evidence="2">The sequence shown here is derived from an EMBL/GenBank/DDBJ whole genome shotgun (WGS) entry which is preliminary data.</text>
</comment>
<name>A0A4Y3HS97_9VIBR</name>
<reference evidence="2 3" key="1">
    <citation type="submission" date="2019-06" db="EMBL/GenBank/DDBJ databases">
        <title>Whole genome shotgun sequence of Vibrio inusitatus NBRC 102082.</title>
        <authorList>
            <person name="Hosoyama A."/>
            <person name="Uohara A."/>
            <person name="Ohji S."/>
            <person name="Ichikawa N."/>
        </authorList>
    </citation>
    <scope>NUCLEOTIDE SEQUENCE [LARGE SCALE GENOMIC DNA]</scope>
    <source>
        <strain evidence="2 3">NBRC 102082</strain>
    </source>
</reference>
<protein>
    <submittedName>
        <fullName evidence="2">Permease</fullName>
    </submittedName>
</protein>
<feature type="transmembrane region" description="Helical" evidence="1">
    <location>
        <begin position="99"/>
        <end position="123"/>
    </location>
</feature>
<feature type="transmembrane region" description="Helical" evidence="1">
    <location>
        <begin position="135"/>
        <end position="155"/>
    </location>
</feature>
<evidence type="ECO:0000313" key="3">
    <source>
        <dbReference type="Proteomes" id="UP000318717"/>
    </source>
</evidence>
<sequence>MSELHFWGQVLGFVSYAIGVSTFYQKDDKRLKIMMMVFNINHLFHYLLLGSMMSALSALLSAMRTTTALFTSSKLVAFIFIFASGLLGYTLADSWADVWPILGTAIGTYSVFVLKGIPMRIGFLLGACCWLTNNIIIGSIGGTLLEMTLIGFNLFTMFRLYKEARVSSTAVEQVQ</sequence>
<keyword evidence="3" id="KW-1185">Reference proteome</keyword>
<accession>A0A4Y3HS97</accession>
<feature type="transmembrane region" description="Helical" evidence="1">
    <location>
        <begin position="6"/>
        <end position="24"/>
    </location>
</feature>
<feature type="transmembrane region" description="Helical" evidence="1">
    <location>
        <begin position="75"/>
        <end position="92"/>
    </location>
</feature>
<dbReference type="InterPro" id="IPR019629">
    <property type="entry name" value="Uncharacterised_HI1736/YgjV"/>
</dbReference>
<organism evidence="2 3">
    <name type="scientific">Vibrio inusitatus NBRC 102082</name>
    <dbReference type="NCBI Taxonomy" id="1219070"/>
    <lineage>
        <taxon>Bacteria</taxon>
        <taxon>Pseudomonadati</taxon>
        <taxon>Pseudomonadota</taxon>
        <taxon>Gammaproteobacteria</taxon>
        <taxon>Vibrionales</taxon>
        <taxon>Vibrionaceae</taxon>
        <taxon>Vibrio</taxon>
    </lineage>
</organism>
<feature type="transmembrane region" description="Helical" evidence="1">
    <location>
        <begin position="44"/>
        <end position="63"/>
    </location>
</feature>
<gene>
    <name evidence="2" type="ORF">VIN01S_06150</name>
</gene>
<keyword evidence="1" id="KW-0812">Transmembrane</keyword>
<dbReference type="Pfam" id="PF10688">
    <property type="entry name" value="Imp-YgjV"/>
    <property type="match status" value="1"/>
</dbReference>
<keyword evidence="1" id="KW-0472">Membrane</keyword>
<dbReference type="OrthoDB" id="7858522at2"/>
<dbReference type="InterPro" id="IPR026267">
    <property type="entry name" value="YgjV"/>
</dbReference>